<name>A0ABS4CF44_9ENTE</name>
<evidence type="ECO:0000313" key="1">
    <source>
        <dbReference type="EMBL" id="MBP1044741.1"/>
    </source>
</evidence>
<dbReference type="PANTHER" id="PTHR34822:SF1">
    <property type="entry name" value="GRPB FAMILY PROTEIN"/>
    <property type="match status" value="1"/>
</dbReference>
<dbReference type="SUPFAM" id="SSF81301">
    <property type="entry name" value="Nucleotidyltransferase"/>
    <property type="match status" value="1"/>
</dbReference>
<protein>
    <submittedName>
        <fullName evidence="1">GrpB family protein</fullName>
    </submittedName>
</protein>
<dbReference type="InterPro" id="IPR043519">
    <property type="entry name" value="NT_sf"/>
</dbReference>
<keyword evidence="2" id="KW-1185">Reference proteome</keyword>
<dbReference type="Pfam" id="PF04229">
    <property type="entry name" value="GrpB"/>
    <property type="match status" value="1"/>
</dbReference>
<dbReference type="Gene3D" id="3.30.460.10">
    <property type="entry name" value="Beta Polymerase, domain 2"/>
    <property type="match status" value="1"/>
</dbReference>
<gene>
    <name evidence="1" type="ORF">I6N96_00505</name>
</gene>
<dbReference type="RefSeq" id="WP_209555545.1">
    <property type="nucleotide sequence ID" value="NZ_JAEDXU010000001.1"/>
</dbReference>
<evidence type="ECO:0000313" key="2">
    <source>
        <dbReference type="Proteomes" id="UP000673375"/>
    </source>
</evidence>
<comment type="caution">
    <text evidence="1">The sequence shown here is derived from an EMBL/GenBank/DDBJ whole genome shotgun (WGS) entry which is preliminary data.</text>
</comment>
<dbReference type="Proteomes" id="UP000673375">
    <property type="component" value="Unassembled WGS sequence"/>
</dbReference>
<dbReference type="InterPro" id="IPR007344">
    <property type="entry name" value="GrpB/CoaE"/>
</dbReference>
<dbReference type="EMBL" id="JAEDXU010000001">
    <property type="protein sequence ID" value="MBP1044741.1"/>
    <property type="molecule type" value="Genomic_DNA"/>
</dbReference>
<sequence length="175" mass="20201">MVRKIEVVPYDQSWPIKFEEEKASLIDALPKELVVNVLHIGSTSVPRLAAKPIIDIALVVRNIEALDSYQDEMLTLGYESWGEYGLPGRRYFPKGGDVRTHQIHAYQFDSLYELGRHVTFRDYLRVHPKVAEAYGRIKLQAAAAHPTDIDGYMDDKDEFVKKVEKEALLWLWKDK</sequence>
<organism evidence="1 2">
    <name type="scientific">Enterococcus larvae</name>
    <dbReference type="NCBI Taxonomy" id="2794352"/>
    <lineage>
        <taxon>Bacteria</taxon>
        <taxon>Bacillati</taxon>
        <taxon>Bacillota</taxon>
        <taxon>Bacilli</taxon>
        <taxon>Lactobacillales</taxon>
        <taxon>Enterococcaceae</taxon>
        <taxon>Enterococcus</taxon>
    </lineage>
</organism>
<accession>A0ABS4CF44</accession>
<reference evidence="1 2" key="1">
    <citation type="submission" date="2020-12" db="EMBL/GenBank/DDBJ databases">
        <title>Vagococcus allomyrinae sp. nov. and Enterococcus lavae sp. nov., isolated from the larvae of Allomyrina dichotoma.</title>
        <authorList>
            <person name="Lee S.D."/>
        </authorList>
    </citation>
    <scope>NUCLEOTIDE SEQUENCE [LARGE SCALE GENOMIC DNA]</scope>
    <source>
        <strain evidence="1 2">BWM-S5</strain>
    </source>
</reference>
<proteinExistence type="predicted"/>
<dbReference type="PANTHER" id="PTHR34822">
    <property type="entry name" value="GRPB DOMAIN PROTEIN (AFU_ORTHOLOGUE AFUA_1G01530)"/>
    <property type="match status" value="1"/>
</dbReference>